<organism evidence="1 2">
    <name type="scientific">Trichonephila clavipes</name>
    <name type="common">Golden silk orbweaver</name>
    <name type="synonym">Nephila clavipes</name>
    <dbReference type="NCBI Taxonomy" id="2585209"/>
    <lineage>
        <taxon>Eukaryota</taxon>
        <taxon>Metazoa</taxon>
        <taxon>Ecdysozoa</taxon>
        <taxon>Arthropoda</taxon>
        <taxon>Chelicerata</taxon>
        <taxon>Arachnida</taxon>
        <taxon>Araneae</taxon>
        <taxon>Araneomorphae</taxon>
        <taxon>Entelegynae</taxon>
        <taxon>Araneoidea</taxon>
        <taxon>Nephilidae</taxon>
        <taxon>Trichonephila</taxon>
    </lineage>
</organism>
<evidence type="ECO:0000313" key="1">
    <source>
        <dbReference type="EMBL" id="GFX86371.1"/>
    </source>
</evidence>
<dbReference type="EMBL" id="BMAU01021007">
    <property type="protein sequence ID" value="GFX86371.1"/>
    <property type="molecule type" value="Genomic_DNA"/>
</dbReference>
<name>A0A8X6UNU1_TRICX</name>
<dbReference type="Proteomes" id="UP000887159">
    <property type="component" value="Unassembled WGS sequence"/>
</dbReference>
<comment type="caution">
    <text evidence="1">The sequence shown here is derived from an EMBL/GenBank/DDBJ whole genome shotgun (WGS) entry which is preliminary data.</text>
</comment>
<gene>
    <name evidence="1" type="ORF">TNCV_2562601</name>
</gene>
<dbReference type="AlphaFoldDB" id="A0A8X6UNU1"/>
<keyword evidence="2" id="KW-1185">Reference proteome</keyword>
<accession>A0A8X6UNU1</accession>
<proteinExistence type="predicted"/>
<sequence length="114" mass="13423">MGVSRTLDSSCDQTHVTCFHLHRSCGVQHLSEVTITIRSAKHDQYVDKFFEYEFTTCYLREKIASDNFQQDLFSRNLPFSAMYRKTARRNLPGCKEFHGNLLFRPVRRFLVVNL</sequence>
<protein>
    <submittedName>
        <fullName evidence="1">Uncharacterized protein</fullName>
    </submittedName>
</protein>
<evidence type="ECO:0000313" key="2">
    <source>
        <dbReference type="Proteomes" id="UP000887159"/>
    </source>
</evidence>
<reference evidence="1" key="1">
    <citation type="submission" date="2020-08" db="EMBL/GenBank/DDBJ databases">
        <title>Multicomponent nature underlies the extraordinary mechanical properties of spider dragline silk.</title>
        <authorList>
            <person name="Kono N."/>
            <person name="Nakamura H."/>
            <person name="Mori M."/>
            <person name="Yoshida Y."/>
            <person name="Ohtoshi R."/>
            <person name="Malay A.D."/>
            <person name="Moran D.A.P."/>
            <person name="Tomita M."/>
            <person name="Numata K."/>
            <person name="Arakawa K."/>
        </authorList>
    </citation>
    <scope>NUCLEOTIDE SEQUENCE</scope>
</reference>